<gene>
    <name evidence="2" type="ORF">AQUCO_00900513v1</name>
</gene>
<organism evidence="2 3">
    <name type="scientific">Aquilegia coerulea</name>
    <name type="common">Rocky mountain columbine</name>
    <dbReference type="NCBI Taxonomy" id="218851"/>
    <lineage>
        <taxon>Eukaryota</taxon>
        <taxon>Viridiplantae</taxon>
        <taxon>Streptophyta</taxon>
        <taxon>Embryophyta</taxon>
        <taxon>Tracheophyta</taxon>
        <taxon>Spermatophyta</taxon>
        <taxon>Magnoliopsida</taxon>
        <taxon>Ranunculales</taxon>
        <taxon>Ranunculaceae</taxon>
        <taxon>Thalictroideae</taxon>
        <taxon>Aquilegia</taxon>
    </lineage>
</organism>
<sequence>MHSGNVGNPTRKSPNLSNKNSNQMILIQTCNVKQCNCEQYWNYMRSRMLGMIWQMNLRSVMDQECYIG</sequence>
<name>A0A2G5EE41_AQUCA</name>
<keyword evidence="3" id="KW-1185">Reference proteome</keyword>
<proteinExistence type="predicted"/>
<reference evidence="2 3" key="1">
    <citation type="submission" date="2017-09" db="EMBL/GenBank/DDBJ databases">
        <title>WGS assembly of Aquilegia coerulea Goldsmith.</title>
        <authorList>
            <person name="Hodges S."/>
            <person name="Kramer E."/>
            <person name="Nordborg M."/>
            <person name="Tomkins J."/>
            <person name="Borevitz J."/>
            <person name="Derieg N."/>
            <person name="Yan J."/>
            <person name="Mihaltcheva S."/>
            <person name="Hayes R.D."/>
            <person name="Rokhsar D."/>
        </authorList>
    </citation>
    <scope>NUCLEOTIDE SEQUENCE [LARGE SCALE GENOMIC DNA]</scope>
    <source>
        <strain evidence="3">cv. Goldsmith</strain>
    </source>
</reference>
<dbReference type="Proteomes" id="UP000230069">
    <property type="component" value="Unassembled WGS sequence"/>
</dbReference>
<dbReference type="EMBL" id="KZ305026">
    <property type="protein sequence ID" value="PIA53991.1"/>
    <property type="molecule type" value="Genomic_DNA"/>
</dbReference>
<protein>
    <submittedName>
        <fullName evidence="2">Uncharacterized protein</fullName>
    </submittedName>
</protein>
<evidence type="ECO:0000313" key="3">
    <source>
        <dbReference type="Proteomes" id="UP000230069"/>
    </source>
</evidence>
<dbReference type="AlphaFoldDB" id="A0A2G5EE41"/>
<evidence type="ECO:0000256" key="1">
    <source>
        <dbReference type="SAM" id="MobiDB-lite"/>
    </source>
</evidence>
<feature type="region of interest" description="Disordered" evidence="1">
    <location>
        <begin position="1"/>
        <end position="20"/>
    </location>
</feature>
<accession>A0A2G5EE41</accession>
<dbReference type="InParanoid" id="A0A2G5EE41"/>
<evidence type="ECO:0000313" key="2">
    <source>
        <dbReference type="EMBL" id="PIA53991.1"/>
    </source>
</evidence>